<dbReference type="Proteomes" id="UP000253628">
    <property type="component" value="Unassembled WGS sequence"/>
</dbReference>
<dbReference type="PANTHER" id="PTHR21266">
    <property type="entry name" value="IRON-SULFUR DOMAIN CONTAINING PROTEIN"/>
    <property type="match status" value="1"/>
</dbReference>
<name>A0A366HJ71_9BURK</name>
<keyword evidence="7" id="KW-0489">Methyltransferase</keyword>
<dbReference type="GO" id="GO:0032259">
    <property type="term" value="P:methylation"/>
    <property type="evidence" value="ECO:0007669"/>
    <property type="project" value="UniProtKB-KW"/>
</dbReference>
<dbReference type="PROSITE" id="PS51296">
    <property type="entry name" value="RIESKE"/>
    <property type="match status" value="1"/>
</dbReference>
<keyword evidence="7" id="KW-0503">Monooxygenase</keyword>
<keyword evidence="7" id="KW-0808">Transferase</keyword>
<sequence>MAEFEYVRNCWYPVGFSNEFKTGELKGLKIADKPVVIWRTEDGNVSAFDDRCCHKRFPLSQSKLLESGNLECAYHGLQYDATGRCVEIPSQSDRPIPKQARLRVMPVCEQDTIVWLWPGDPEACVGIAPPRTTEAVDEKLDSMPLPQIIKSPSNYLLLIENLLDISHFYPLHDGNIGDRANSEIPVKMEEGEVDGFKYVRTIRETENYKQPPYFQEYFHYELIDRVHTHTMVTPGLTRVVMRVAPPGQLGTEAERGYTLLHLHYPVDKNNLEWRILISTKKDTTPLSDTSISTTQAIANSFYAVVEQDEWALERQQKMMEYPDDDYSELFLISDAALRRARQIMLAMQRAERQPLVREEALA</sequence>
<proteinExistence type="predicted"/>
<dbReference type="GO" id="GO:0008168">
    <property type="term" value="F:methyltransferase activity"/>
    <property type="evidence" value="ECO:0007669"/>
    <property type="project" value="UniProtKB-KW"/>
</dbReference>
<dbReference type="Gene3D" id="2.102.10.10">
    <property type="entry name" value="Rieske [2Fe-2S] iron-sulphur domain"/>
    <property type="match status" value="1"/>
</dbReference>
<evidence type="ECO:0000256" key="1">
    <source>
        <dbReference type="ARBA" id="ARBA00022714"/>
    </source>
</evidence>
<evidence type="ECO:0000256" key="2">
    <source>
        <dbReference type="ARBA" id="ARBA00022723"/>
    </source>
</evidence>
<dbReference type="Gene3D" id="3.90.380.10">
    <property type="entry name" value="Naphthalene 1,2-dioxygenase Alpha Subunit, Chain A, domain 1"/>
    <property type="match status" value="1"/>
</dbReference>
<comment type="caution">
    <text evidence="7">The sequence shown here is derived from an EMBL/GenBank/DDBJ whole genome shotgun (WGS) entry which is preliminary data.</text>
</comment>
<evidence type="ECO:0000256" key="3">
    <source>
        <dbReference type="ARBA" id="ARBA00023002"/>
    </source>
</evidence>
<keyword evidence="1" id="KW-0001">2Fe-2S</keyword>
<keyword evidence="5" id="KW-0411">Iron-sulfur</keyword>
<evidence type="ECO:0000313" key="7">
    <source>
        <dbReference type="EMBL" id="RBP41740.1"/>
    </source>
</evidence>
<dbReference type="SUPFAM" id="SSF50022">
    <property type="entry name" value="ISP domain"/>
    <property type="match status" value="1"/>
</dbReference>
<dbReference type="OrthoDB" id="9790995at2"/>
<accession>A0A366HJ71</accession>
<dbReference type="Pfam" id="PF19112">
    <property type="entry name" value="VanA_C"/>
    <property type="match status" value="1"/>
</dbReference>
<keyword evidence="2" id="KW-0479">Metal-binding</keyword>
<dbReference type="SUPFAM" id="SSF55961">
    <property type="entry name" value="Bet v1-like"/>
    <property type="match status" value="1"/>
</dbReference>
<protein>
    <submittedName>
        <fullName evidence="7">Vanillate O-demethylase monooxygenase subunit</fullName>
    </submittedName>
</protein>
<organism evidence="7 8">
    <name type="scientific">Eoetvoesiella caeni</name>
    <dbReference type="NCBI Taxonomy" id="645616"/>
    <lineage>
        <taxon>Bacteria</taxon>
        <taxon>Pseudomonadati</taxon>
        <taxon>Pseudomonadota</taxon>
        <taxon>Betaproteobacteria</taxon>
        <taxon>Burkholderiales</taxon>
        <taxon>Alcaligenaceae</taxon>
        <taxon>Eoetvoesiella</taxon>
    </lineage>
</organism>
<dbReference type="InterPro" id="IPR044043">
    <property type="entry name" value="VanA_C_cat"/>
</dbReference>
<keyword evidence="8" id="KW-1185">Reference proteome</keyword>
<evidence type="ECO:0000256" key="5">
    <source>
        <dbReference type="ARBA" id="ARBA00023014"/>
    </source>
</evidence>
<evidence type="ECO:0000256" key="4">
    <source>
        <dbReference type="ARBA" id="ARBA00023004"/>
    </source>
</evidence>
<dbReference type="PANTHER" id="PTHR21266:SF60">
    <property type="entry name" value="3-KETOSTEROID-9-ALPHA-MONOOXYGENASE, OXYGENASE COMPONENT"/>
    <property type="match status" value="1"/>
</dbReference>
<dbReference type="InterPro" id="IPR036922">
    <property type="entry name" value="Rieske_2Fe-2S_sf"/>
</dbReference>
<feature type="domain" description="Rieske" evidence="6">
    <location>
        <begin position="11"/>
        <end position="116"/>
    </location>
</feature>
<dbReference type="GO" id="GO:0004497">
    <property type="term" value="F:monooxygenase activity"/>
    <property type="evidence" value="ECO:0007669"/>
    <property type="project" value="UniProtKB-KW"/>
</dbReference>
<evidence type="ECO:0000313" key="8">
    <source>
        <dbReference type="Proteomes" id="UP000253628"/>
    </source>
</evidence>
<keyword evidence="3" id="KW-0560">Oxidoreductase</keyword>
<dbReference type="InterPro" id="IPR017941">
    <property type="entry name" value="Rieske_2Fe-2S"/>
</dbReference>
<dbReference type="GO" id="GO:0046872">
    <property type="term" value="F:metal ion binding"/>
    <property type="evidence" value="ECO:0007669"/>
    <property type="project" value="UniProtKB-KW"/>
</dbReference>
<dbReference type="EMBL" id="QNRQ01000002">
    <property type="protein sequence ID" value="RBP41740.1"/>
    <property type="molecule type" value="Genomic_DNA"/>
</dbReference>
<keyword evidence="4" id="KW-0408">Iron</keyword>
<dbReference type="GO" id="GO:0051537">
    <property type="term" value="F:2 iron, 2 sulfur cluster binding"/>
    <property type="evidence" value="ECO:0007669"/>
    <property type="project" value="UniProtKB-KW"/>
</dbReference>
<gene>
    <name evidence="7" type="ORF">DFR37_102119</name>
</gene>
<dbReference type="RefSeq" id="WP_113931998.1">
    <property type="nucleotide sequence ID" value="NZ_JACCEU010000002.1"/>
</dbReference>
<dbReference type="InterPro" id="IPR050584">
    <property type="entry name" value="Cholesterol_7-desaturase"/>
</dbReference>
<dbReference type="AlphaFoldDB" id="A0A366HJ71"/>
<reference evidence="7 8" key="1">
    <citation type="submission" date="2018-06" db="EMBL/GenBank/DDBJ databases">
        <title>Genomic Encyclopedia of Type Strains, Phase IV (KMG-IV): sequencing the most valuable type-strain genomes for metagenomic binning, comparative biology and taxonomic classification.</title>
        <authorList>
            <person name="Goeker M."/>
        </authorList>
    </citation>
    <scope>NUCLEOTIDE SEQUENCE [LARGE SCALE GENOMIC DNA]</scope>
    <source>
        <strain evidence="7 8">DSM 25520</strain>
    </source>
</reference>
<dbReference type="Pfam" id="PF00355">
    <property type="entry name" value="Rieske"/>
    <property type="match status" value="1"/>
</dbReference>
<evidence type="ECO:0000259" key="6">
    <source>
        <dbReference type="PROSITE" id="PS51296"/>
    </source>
</evidence>